<keyword evidence="2" id="KW-1185">Reference proteome</keyword>
<accession>A0ACC2DT90</accession>
<protein>
    <submittedName>
        <fullName evidence="1">Uncharacterized protein</fullName>
    </submittedName>
</protein>
<comment type="caution">
    <text evidence="1">The sequence shown here is derived from an EMBL/GenBank/DDBJ whole genome shotgun (WGS) entry which is preliminary data.</text>
</comment>
<dbReference type="EMBL" id="CM055096">
    <property type="protein sequence ID" value="KAJ7557315.1"/>
    <property type="molecule type" value="Genomic_DNA"/>
</dbReference>
<sequence>MMRLCKLLPLGIHRFHSAASKKQTSSVGTSSNEEASVGVLRRQLLGTKKRAGGMCIELIHKDNLTPSNVDEYTRIQQAVQRSNLRARRLGSMAWAFSMSKDSRRLIDFTTLLSLSSEEAGVYLMQLQLGMPVTSFHAGAYTGIDLVWVQCQPCQSCYQTKEPIFDPSSCSSYS</sequence>
<proteinExistence type="predicted"/>
<gene>
    <name evidence="1" type="ORF">O6H91_05G121700</name>
</gene>
<name>A0ACC2DT90_DIPCM</name>
<evidence type="ECO:0000313" key="1">
    <source>
        <dbReference type="EMBL" id="KAJ7557315.1"/>
    </source>
</evidence>
<reference evidence="2" key="1">
    <citation type="journal article" date="2024" name="Proc. Natl. Acad. Sci. U.S.A.">
        <title>Extraordinary preservation of gene collinearity over three hundred million years revealed in homosporous lycophytes.</title>
        <authorList>
            <person name="Li C."/>
            <person name="Wickell D."/>
            <person name="Kuo L.Y."/>
            <person name="Chen X."/>
            <person name="Nie B."/>
            <person name="Liao X."/>
            <person name="Peng D."/>
            <person name="Ji J."/>
            <person name="Jenkins J."/>
            <person name="Williams M."/>
            <person name="Shu S."/>
            <person name="Plott C."/>
            <person name="Barry K."/>
            <person name="Rajasekar S."/>
            <person name="Grimwood J."/>
            <person name="Han X."/>
            <person name="Sun S."/>
            <person name="Hou Z."/>
            <person name="He W."/>
            <person name="Dai G."/>
            <person name="Sun C."/>
            <person name="Schmutz J."/>
            <person name="Leebens-Mack J.H."/>
            <person name="Li F.W."/>
            <person name="Wang L."/>
        </authorList>
    </citation>
    <scope>NUCLEOTIDE SEQUENCE [LARGE SCALE GENOMIC DNA]</scope>
    <source>
        <strain evidence="2">cv. PW_Plant_1</strain>
    </source>
</reference>
<dbReference type="Proteomes" id="UP001162992">
    <property type="component" value="Chromosome 5"/>
</dbReference>
<organism evidence="1 2">
    <name type="scientific">Diphasiastrum complanatum</name>
    <name type="common">Issler's clubmoss</name>
    <name type="synonym">Lycopodium complanatum</name>
    <dbReference type="NCBI Taxonomy" id="34168"/>
    <lineage>
        <taxon>Eukaryota</taxon>
        <taxon>Viridiplantae</taxon>
        <taxon>Streptophyta</taxon>
        <taxon>Embryophyta</taxon>
        <taxon>Tracheophyta</taxon>
        <taxon>Lycopodiopsida</taxon>
        <taxon>Lycopodiales</taxon>
        <taxon>Lycopodiaceae</taxon>
        <taxon>Lycopodioideae</taxon>
        <taxon>Diphasiastrum</taxon>
    </lineage>
</organism>
<evidence type="ECO:0000313" key="2">
    <source>
        <dbReference type="Proteomes" id="UP001162992"/>
    </source>
</evidence>